<dbReference type="EMBL" id="LNYO01000023">
    <property type="protein sequence ID" value="KTD33516.1"/>
    <property type="molecule type" value="Genomic_DNA"/>
</dbReference>
<dbReference type="InterPro" id="IPR005749">
    <property type="entry name" value="Ribosomal_uL15_bac-type"/>
</dbReference>
<evidence type="ECO:0000256" key="3">
    <source>
        <dbReference type="ARBA" id="ARBA00023274"/>
    </source>
</evidence>
<comment type="function">
    <text evidence="4">Binds to the 23S rRNA.</text>
</comment>
<dbReference type="RefSeq" id="WP_058505275.1">
    <property type="nucleotide sequence ID" value="NZ_CAAAIF010000017.1"/>
</dbReference>
<dbReference type="GO" id="GO:0019843">
    <property type="term" value="F:rRNA binding"/>
    <property type="evidence" value="ECO:0007669"/>
    <property type="project" value="UniProtKB-UniRule"/>
</dbReference>
<dbReference type="InterPro" id="IPR021131">
    <property type="entry name" value="Ribosomal_uL15/eL18"/>
</dbReference>
<evidence type="ECO:0000259" key="6">
    <source>
        <dbReference type="Pfam" id="PF00828"/>
    </source>
</evidence>
<evidence type="ECO:0000256" key="5">
    <source>
        <dbReference type="SAM" id="MobiDB-lite"/>
    </source>
</evidence>
<evidence type="ECO:0000256" key="1">
    <source>
        <dbReference type="ARBA" id="ARBA00007320"/>
    </source>
</evidence>
<dbReference type="GO" id="GO:0022625">
    <property type="term" value="C:cytosolic large ribosomal subunit"/>
    <property type="evidence" value="ECO:0007669"/>
    <property type="project" value="TreeGrafter"/>
</dbReference>
<dbReference type="GO" id="GO:0003735">
    <property type="term" value="F:structural constituent of ribosome"/>
    <property type="evidence" value="ECO:0007669"/>
    <property type="project" value="InterPro"/>
</dbReference>
<gene>
    <name evidence="4 7" type="primary">rplO</name>
    <name evidence="7" type="ORF">Lnau_2267</name>
</gene>
<dbReference type="InterPro" id="IPR030878">
    <property type="entry name" value="Ribosomal_uL15"/>
</dbReference>
<name>A0A0W0WMH2_9GAMM</name>
<comment type="subunit">
    <text evidence="4">Part of the 50S ribosomal subunit.</text>
</comment>
<dbReference type="PATRIC" id="fig|45070.6.peg.2393"/>
<keyword evidence="2 4" id="KW-0689">Ribosomal protein</keyword>
<protein>
    <recommendedName>
        <fullName evidence="4">Large ribosomal subunit protein uL15</fullName>
    </recommendedName>
</protein>
<dbReference type="HAMAP" id="MF_01341">
    <property type="entry name" value="Ribosomal_uL15"/>
    <property type="match status" value="1"/>
</dbReference>
<evidence type="ECO:0000256" key="2">
    <source>
        <dbReference type="ARBA" id="ARBA00022980"/>
    </source>
</evidence>
<dbReference type="STRING" id="45070.Lnau_2267"/>
<dbReference type="AlphaFoldDB" id="A0A0W0WMH2"/>
<comment type="similarity">
    <text evidence="1 4">Belongs to the universal ribosomal protein uL15 family.</text>
</comment>
<proteinExistence type="inferred from homology"/>
<accession>A0A0W0WMH2</accession>
<reference evidence="7 8" key="1">
    <citation type="submission" date="2015-11" db="EMBL/GenBank/DDBJ databases">
        <title>Genomic analysis of 38 Legionella species identifies large and diverse effector repertoires.</title>
        <authorList>
            <person name="Burstein D."/>
            <person name="Amaro F."/>
            <person name="Zusman T."/>
            <person name="Lifshitz Z."/>
            <person name="Cohen O."/>
            <person name="Gilbert J.A."/>
            <person name="Pupko T."/>
            <person name="Shuman H.A."/>
            <person name="Segal G."/>
        </authorList>
    </citation>
    <scope>NUCLEOTIDE SEQUENCE [LARGE SCALE GENOMIC DNA]</scope>
    <source>
        <strain evidence="7 8">ATCC 49506</strain>
    </source>
</reference>
<feature type="region of interest" description="Disordered" evidence="5">
    <location>
        <begin position="1"/>
        <end position="22"/>
    </location>
</feature>
<dbReference type="GO" id="GO:0006412">
    <property type="term" value="P:translation"/>
    <property type="evidence" value="ECO:0007669"/>
    <property type="project" value="UniProtKB-UniRule"/>
</dbReference>
<sequence>MNLNTISPDPGSKPCRRRVGRGIGSGLGKTCGKGHKGQKARAGGYHKINFEGGQMPIQRRLPKMGFKSRVAKMIDQITLGELAGLKAESVDLEVLKAAGLVNKSIREVKVIHSGEINVPVKLKGLRVTKGARAAIEQAGGSIEE</sequence>
<keyword evidence="3 4" id="KW-0687">Ribonucleoprotein</keyword>
<dbReference type="OrthoDB" id="9810293at2"/>
<dbReference type="Gene3D" id="3.100.10.10">
    <property type="match status" value="1"/>
</dbReference>
<keyword evidence="8" id="KW-1185">Reference proteome</keyword>
<dbReference type="Pfam" id="PF00828">
    <property type="entry name" value="Ribosomal_L27A"/>
    <property type="match status" value="1"/>
</dbReference>
<dbReference type="PANTHER" id="PTHR12934:SF11">
    <property type="entry name" value="LARGE RIBOSOMAL SUBUNIT PROTEIN UL15M"/>
    <property type="match status" value="1"/>
</dbReference>
<evidence type="ECO:0000313" key="7">
    <source>
        <dbReference type="EMBL" id="KTD33516.1"/>
    </source>
</evidence>
<comment type="caution">
    <text evidence="7">The sequence shown here is derived from an EMBL/GenBank/DDBJ whole genome shotgun (WGS) entry which is preliminary data.</text>
</comment>
<keyword evidence="4" id="KW-0694">RNA-binding</keyword>
<organism evidence="7 8">
    <name type="scientific">Legionella nautarum</name>
    <dbReference type="NCBI Taxonomy" id="45070"/>
    <lineage>
        <taxon>Bacteria</taxon>
        <taxon>Pseudomonadati</taxon>
        <taxon>Pseudomonadota</taxon>
        <taxon>Gammaproteobacteria</taxon>
        <taxon>Legionellales</taxon>
        <taxon>Legionellaceae</taxon>
        <taxon>Legionella</taxon>
    </lineage>
</organism>
<feature type="domain" description="Large ribosomal subunit protein uL15/eL18" evidence="6">
    <location>
        <begin position="79"/>
        <end position="143"/>
    </location>
</feature>
<evidence type="ECO:0000313" key="8">
    <source>
        <dbReference type="Proteomes" id="UP000054725"/>
    </source>
</evidence>
<dbReference type="NCBIfam" id="TIGR01071">
    <property type="entry name" value="rplO_bact"/>
    <property type="match status" value="1"/>
</dbReference>
<evidence type="ECO:0000256" key="4">
    <source>
        <dbReference type="HAMAP-Rule" id="MF_01341"/>
    </source>
</evidence>
<dbReference type="InterPro" id="IPR036227">
    <property type="entry name" value="Ribosomal_uL15/eL18_sf"/>
</dbReference>
<dbReference type="SUPFAM" id="SSF52080">
    <property type="entry name" value="Ribosomal proteins L15p and L18e"/>
    <property type="match status" value="1"/>
</dbReference>
<keyword evidence="4" id="KW-0699">rRNA-binding</keyword>
<dbReference type="PANTHER" id="PTHR12934">
    <property type="entry name" value="50S RIBOSOMAL PROTEIN L15"/>
    <property type="match status" value="1"/>
</dbReference>
<dbReference type="Proteomes" id="UP000054725">
    <property type="component" value="Unassembled WGS sequence"/>
</dbReference>